<dbReference type="GO" id="GO:0008270">
    <property type="term" value="F:zinc ion binding"/>
    <property type="evidence" value="ECO:0007669"/>
    <property type="project" value="UniProtKB-KW"/>
</dbReference>
<dbReference type="RefSeq" id="WP_120639569.1">
    <property type="nucleotide sequence ID" value="NZ_RAQU01000121.1"/>
</dbReference>
<dbReference type="OrthoDB" id="7391570at2"/>
<keyword evidence="2" id="KW-0479">Metal-binding</keyword>
<dbReference type="InParanoid" id="A0A3A9JBI3"/>
<keyword evidence="2" id="KW-0862">Zinc</keyword>
<gene>
    <name evidence="2" type="ORF">D6Z83_17570</name>
    <name evidence="3" type="ORF">EBE87_01245</name>
</gene>
<dbReference type="InterPro" id="IPR019401">
    <property type="entry name" value="Znf_CHCC"/>
</dbReference>
<dbReference type="Proteomes" id="UP000278036">
    <property type="component" value="Unassembled WGS sequence"/>
</dbReference>
<feature type="domain" description="Zinc finger CHCC-type" evidence="1">
    <location>
        <begin position="28"/>
        <end position="62"/>
    </location>
</feature>
<dbReference type="Gene3D" id="2.60.260.40">
    <property type="entry name" value="q5lls5 like domains"/>
    <property type="match status" value="1"/>
</dbReference>
<dbReference type="AlphaFoldDB" id="A0A3A9JBI3"/>
<evidence type="ECO:0000313" key="3">
    <source>
        <dbReference type="EMBL" id="RMI27037.1"/>
    </source>
</evidence>
<evidence type="ECO:0000313" key="2">
    <source>
        <dbReference type="EMBL" id="RKK02851.1"/>
    </source>
</evidence>
<evidence type="ECO:0000313" key="4">
    <source>
        <dbReference type="Proteomes" id="UP000274097"/>
    </source>
</evidence>
<reference evidence="2 5" key="1">
    <citation type="submission" date="2018-09" db="EMBL/GenBank/DDBJ databases">
        <title>Roseomonas sp. nov., isolated from feces of Tibetan antelopes in the Qinghai-Tibet plateau, China.</title>
        <authorList>
            <person name="Tian Z."/>
        </authorList>
    </citation>
    <scope>NUCLEOTIDE SEQUENCE [LARGE SCALE GENOMIC DNA]</scope>
    <source>
        <strain evidence="3 4">Z23</strain>
        <strain evidence="2 5">Z24</strain>
    </source>
</reference>
<evidence type="ECO:0000259" key="1">
    <source>
        <dbReference type="Pfam" id="PF10276"/>
    </source>
</evidence>
<evidence type="ECO:0000313" key="5">
    <source>
        <dbReference type="Proteomes" id="UP000278036"/>
    </source>
</evidence>
<name>A0A3A9JBI3_9PROT</name>
<accession>A0A3A9JBI3</accession>
<dbReference type="Pfam" id="PF10276">
    <property type="entry name" value="zf-CHCC"/>
    <property type="match status" value="1"/>
</dbReference>
<keyword evidence="4" id="KW-1185">Reference proteome</keyword>
<dbReference type="EMBL" id="RAQU01000121">
    <property type="protein sequence ID" value="RKK02851.1"/>
    <property type="molecule type" value="Genomic_DNA"/>
</dbReference>
<keyword evidence="2" id="KW-0863">Zinc-finger</keyword>
<comment type="caution">
    <text evidence="2">The sequence shown here is derived from an EMBL/GenBank/DDBJ whole genome shotgun (WGS) entry which is preliminary data.</text>
</comment>
<sequence length="74" mass="8010">MRDEKLTGYTPKATPGVTPEETITVHSRVVPCDNGGGALGHPLVYLRIEDRQVTCPYCSRTYVLAEGAGDDGHH</sequence>
<dbReference type="EMBL" id="RFLX01000001">
    <property type="protein sequence ID" value="RMI27037.1"/>
    <property type="molecule type" value="Genomic_DNA"/>
</dbReference>
<protein>
    <submittedName>
        <fullName evidence="2">Zinc-finger domain-containing protein</fullName>
    </submittedName>
</protein>
<proteinExistence type="predicted"/>
<dbReference type="Proteomes" id="UP000274097">
    <property type="component" value="Unassembled WGS sequence"/>
</dbReference>
<organism evidence="2 5">
    <name type="scientific">Teichococcus wenyumeiae</name>
    <dbReference type="NCBI Taxonomy" id="2478470"/>
    <lineage>
        <taxon>Bacteria</taxon>
        <taxon>Pseudomonadati</taxon>
        <taxon>Pseudomonadota</taxon>
        <taxon>Alphaproteobacteria</taxon>
        <taxon>Acetobacterales</taxon>
        <taxon>Roseomonadaceae</taxon>
        <taxon>Roseomonas</taxon>
    </lineage>
</organism>